<name>A0ABX5LJ73_9BACT</name>
<gene>
    <name evidence="3" type="ORF">B0H50_14019</name>
</gene>
<dbReference type="PANTHER" id="PTHR33295:SF18">
    <property type="entry name" value="AAA+ ATPASE DOMAIN-CONTAINING PROTEIN"/>
    <property type="match status" value="1"/>
</dbReference>
<organism evidence="3 4">
    <name type="scientific">Hallerella porci</name>
    <dbReference type="NCBI Taxonomy" id="1945871"/>
    <lineage>
        <taxon>Bacteria</taxon>
        <taxon>Pseudomonadati</taxon>
        <taxon>Fibrobacterota</taxon>
        <taxon>Fibrobacteria</taxon>
        <taxon>Fibrobacterales</taxon>
        <taxon>Fibrobacteraceae</taxon>
        <taxon>Hallerella</taxon>
    </lineage>
</organism>
<dbReference type="Proteomes" id="UP000245523">
    <property type="component" value="Unassembled WGS sequence"/>
</dbReference>
<feature type="domain" description="AAA" evidence="1">
    <location>
        <begin position="19"/>
        <end position="161"/>
    </location>
</feature>
<evidence type="ECO:0000259" key="1">
    <source>
        <dbReference type="Pfam" id="PF13173"/>
    </source>
</evidence>
<evidence type="ECO:0000313" key="4">
    <source>
        <dbReference type="Proteomes" id="UP000245523"/>
    </source>
</evidence>
<comment type="caution">
    <text evidence="3">The sequence shown here is derived from an EMBL/GenBank/DDBJ whole genome shotgun (WGS) entry which is preliminary data.</text>
</comment>
<feature type="domain" description="DUF4143" evidence="2">
    <location>
        <begin position="208"/>
        <end position="367"/>
    </location>
</feature>
<dbReference type="InterPro" id="IPR025420">
    <property type="entry name" value="DUF4143"/>
</dbReference>
<dbReference type="InterPro" id="IPR041682">
    <property type="entry name" value="AAA_14"/>
</dbReference>
<dbReference type="PANTHER" id="PTHR33295">
    <property type="entry name" value="ATPASE"/>
    <property type="match status" value="1"/>
</dbReference>
<dbReference type="EMBL" id="QGHD01000040">
    <property type="protein sequence ID" value="PWK89987.1"/>
    <property type="molecule type" value="Genomic_DNA"/>
</dbReference>
<sequence>MIERKKYLEQLLNKKDNHLIKVITGVRRSGKSYLLFNLYKQKLLDLGVSSDHIICIQLDDTDFLAYRNPLKLGEYIRSQIKDNLNYYVFIDEIQFCKKVKNPYVENDSVSFYEVLNGLLKHENVDTYVTGSNSKLLSSDVLTEFRGRGDEIHVRPLSFKEFYDYKKGDFEDLLSEYLMYGGMPYVQLLKSDIEKTKYLTSLFDEIYLKDILERYSLKSEKELDTLVNVLASAIGSFTNPSKISATFKSKSNLIYSQKTIANHIGFLKDSFIISETLRYDVKGRKYIGANSKFYFVDTGLRNAKIGFRQFEITHLMENLIYNELLVRGFQVDVGIVEDYSKINGKSQRKQLEVDFIAKKGNQTYYIQSAYKLDSIEKEHQEKASLLAIHDSFQKIIITYDRIPRHYDDNGFLRLSLKDFLLNDSFFP</sequence>
<proteinExistence type="predicted"/>
<dbReference type="Pfam" id="PF13635">
    <property type="entry name" value="DUF4143"/>
    <property type="match status" value="1"/>
</dbReference>
<evidence type="ECO:0008006" key="5">
    <source>
        <dbReference type="Google" id="ProtNLM"/>
    </source>
</evidence>
<evidence type="ECO:0000259" key="2">
    <source>
        <dbReference type="Pfam" id="PF13635"/>
    </source>
</evidence>
<dbReference type="Pfam" id="PF13173">
    <property type="entry name" value="AAA_14"/>
    <property type="match status" value="1"/>
</dbReference>
<accession>A0ABX5LJ73</accession>
<dbReference type="RefSeq" id="WP_106197908.1">
    <property type="nucleotide sequence ID" value="NZ_JAXEIU010000059.1"/>
</dbReference>
<protein>
    <recommendedName>
        <fullName evidence="5">ATPase</fullName>
    </recommendedName>
</protein>
<evidence type="ECO:0000313" key="3">
    <source>
        <dbReference type="EMBL" id="PWK89987.1"/>
    </source>
</evidence>
<dbReference type="SUPFAM" id="SSF52540">
    <property type="entry name" value="P-loop containing nucleoside triphosphate hydrolases"/>
    <property type="match status" value="1"/>
</dbReference>
<reference evidence="3 4" key="1">
    <citation type="submission" date="2018-05" db="EMBL/GenBank/DDBJ databases">
        <title>Animal gut microbial communities from fecal samples from Wisconsin, USA.</title>
        <authorList>
            <person name="Neumann A."/>
        </authorList>
    </citation>
    <scope>NUCLEOTIDE SEQUENCE [LARGE SCALE GENOMIC DNA]</scope>
    <source>
        <strain evidence="3 4">UWS4</strain>
    </source>
</reference>
<keyword evidence="4" id="KW-1185">Reference proteome</keyword>
<dbReference type="InterPro" id="IPR027417">
    <property type="entry name" value="P-loop_NTPase"/>
</dbReference>